<keyword evidence="1" id="KW-0472">Membrane</keyword>
<comment type="caution">
    <text evidence="3">The sequence shown here is derived from an EMBL/GenBank/DDBJ whole genome shotgun (WGS) entry which is preliminary data.</text>
</comment>
<proteinExistence type="predicted"/>
<accession>A0A2S9WYB3</accession>
<feature type="transmembrane region" description="Helical" evidence="1">
    <location>
        <begin position="7"/>
        <end position="24"/>
    </location>
</feature>
<sequence>MSGMSEFVVIAIIVAIIIYGINLFNDHKDTVAIKLRKDGKHEYHKVPAEPKDQTSIMIKIAVFILIASVLYIPLDFILNRS</sequence>
<name>A0A2S9WYB3_9FLAO</name>
<keyword evidence="1" id="KW-0812">Transmembrane</keyword>
<evidence type="ECO:0000313" key="2">
    <source>
        <dbReference type="EMBL" id="PRP66595.1"/>
    </source>
</evidence>
<reference evidence="3 4" key="1">
    <citation type="submission" date="2016-11" db="EMBL/GenBank/DDBJ databases">
        <title>Trade-off between light-utilization and light-protection in marine flavobacteria.</title>
        <authorList>
            <person name="Kumagai Y."/>
        </authorList>
    </citation>
    <scope>NUCLEOTIDE SEQUENCE [LARGE SCALE GENOMIC DNA]</scope>
    <source>
        <strain evidence="3 4">JCM 17109</strain>
        <plasmid evidence="3">p3</plasmid>
    </source>
</reference>
<organism evidence="3 4">
    <name type="scientific">Nonlabens agnitus</name>
    <dbReference type="NCBI Taxonomy" id="870484"/>
    <lineage>
        <taxon>Bacteria</taxon>
        <taxon>Pseudomonadati</taxon>
        <taxon>Bacteroidota</taxon>
        <taxon>Flavobacteriia</taxon>
        <taxon>Flavobacteriales</taxon>
        <taxon>Flavobacteriaceae</taxon>
        <taxon>Nonlabens</taxon>
    </lineage>
</organism>
<dbReference type="AlphaFoldDB" id="A0A2S9WYB3"/>
<evidence type="ECO:0000256" key="1">
    <source>
        <dbReference type="SAM" id="Phobius"/>
    </source>
</evidence>
<feature type="transmembrane region" description="Helical" evidence="1">
    <location>
        <begin position="56"/>
        <end position="78"/>
    </location>
</feature>
<protein>
    <submittedName>
        <fullName evidence="3">Uncharacterized protein</fullName>
    </submittedName>
</protein>
<dbReference type="EMBL" id="MQUC01000001">
    <property type="protein sequence ID" value="PRP68453.1"/>
    <property type="molecule type" value="Genomic_DNA"/>
</dbReference>
<keyword evidence="1" id="KW-1133">Transmembrane helix</keyword>
<geneLocation type="plasmid" evidence="3">
    <name>p3</name>
</geneLocation>
<dbReference type="EMBL" id="MQUC01000003">
    <property type="protein sequence ID" value="PRP66595.1"/>
    <property type="molecule type" value="Genomic_DNA"/>
</dbReference>
<evidence type="ECO:0000313" key="3">
    <source>
        <dbReference type="EMBL" id="PRP68453.1"/>
    </source>
</evidence>
<evidence type="ECO:0000313" key="4">
    <source>
        <dbReference type="Proteomes" id="UP000239532"/>
    </source>
</evidence>
<dbReference type="Proteomes" id="UP000239532">
    <property type="component" value="Unassembled WGS sequence"/>
</dbReference>
<gene>
    <name evidence="3" type="ORF">BST86_00050</name>
    <name evidence="2" type="ORF">BST86_05510</name>
</gene>
<keyword evidence="4" id="KW-1185">Reference proteome</keyword>
<keyword evidence="3" id="KW-0614">Plasmid</keyword>